<protein>
    <submittedName>
        <fullName evidence="1">Hypp1716 protein</fullName>
    </submittedName>
</protein>
<keyword evidence="2" id="KW-1185">Reference proteome</keyword>
<proteinExistence type="predicted"/>
<name>A0A8J9ZJU4_BRALA</name>
<gene>
    <name evidence="1" type="primary">Hypp1716</name>
    <name evidence="1" type="ORF">BLAG_LOCUS14912</name>
</gene>
<dbReference type="AlphaFoldDB" id="A0A8J9ZJU4"/>
<organism evidence="1 2">
    <name type="scientific">Branchiostoma lanceolatum</name>
    <name type="common">Common lancelet</name>
    <name type="synonym">Amphioxus lanceolatum</name>
    <dbReference type="NCBI Taxonomy" id="7740"/>
    <lineage>
        <taxon>Eukaryota</taxon>
        <taxon>Metazoa</taxon>
        <taxon>Chordata</taxon>
        <taxon>Cephalochordata</taxon>
        <taxon>Leptocardii</taxon>
        <taxon>Amphioxiformes</taxon>
        <taxon>Branchiostomatidae</taxon>
        <taxon>Branchiostoma</taxon>
    </lineage>
</organism>
<evidence type="ECO:0000313" key="1">
    <source>
        <dbReference type="EMBL" id="CAH1256747.1"/>
    </source>
</evidence>
<accession>A0A8J9ZJU4</accession>
<evidence type="ECO:0000313" key="2">
    <source>
        <dbReference type="Proteomes" id="UP000838412"/>
    </source>
</evidence>
<dbReference type="Proteomes" id="UP000838412">
    <property type="component" value="Chromosome 3"/>
</dbReference>
<sequence>MCLEIGLEDTKASTIASALDHYHTPNSKFFNYQCNLQLRPGRGSANKHGFVVVRDCQVMVNGAMAGIPVIVGDLVVERSGQTLALRADTINLRVEYSVTNNRFAINPPICDFYAQSSISMCLHRSVRETYI</sequence>
<reference evidence="1" key="1">
    <citation type="submission" date="2022-01" db="EMBL/GenBank/DDBJ databases">
        <authorList>
            <person name="Braso-Vives M."/>
        </authorList>
    </citation>
    <scope>NUCLEOTIDE SEQUENCE</scope>
</reference>
<dbReference type="EMBL" id="OV696688">
    <property type="protein sequence ID" value="CAH1256747.1"/>
    <property type="molecule type" value="Genomic_DNA"/>
</dbReference>